<dbReference type="NCBIfam" id="TIGR01447">
    <property type="entry name" value="recD"/>
    <property type="match status" value="1"/>
</dbReference>
<name>M0QN01_9ACTN</name>
<comment type="catalytic activity">
    <reaction evidence="11">
        <text>ATP + H2O = ADP + phosphate + H(+)</text>
        <dbReference type="Rhea" id="RHEA:13065"/>
        <dbReference type="ChEBI" id="CHEBI:15377"/>
        <dbReference type="ChEBI" id="CHEBI:15378"/>
        <dbReference type="ChEBI" id="CHEBI:30616"/>
        <dbReference type="ChEBI" id="CHEBI:43474"/>
        <dbReference type="ChEBI" id="CHEBI:456216"/>
        <dbReference type="EC" id="5.6.2.3"/>
    </reaction>
</comment>
<feature type="domain" description="UvrD-like helicase C-terminal" evidence="13">
    <location>
        <begin position="580"/>
        <end position="627"/>
    </location>
</feature>
<dbReference type="OrthoDB" id="9763659at2"/>
<dbReference type="Pfam" id="PF13538">
    <property type="entry name" value="UvrD_C_2"/>
    <property type="match status" value="1"/>
</dbReference>
<accession>M0QN01</accession>
<comment type="function">
    <text evidence="11">A helicase/nuclease that prepares dsDNA breaks (DSB) for recombinational DNA repair. Binds to DSBs and unwinds DNA via a highly rapid and processive ATP-dependent bidirectional helicase activity. Unwinds dsDNA until it encounters a Chi (crossover hotspot instigator) sequence from the 3' direction. Cuts ssDNA a few nucleotides 3' to the Chi site. The properties and activities of the enzyme are changed at Chi. The Chi-altered holoenzyme produces a long 3'-ssDNA overhang and facilitates RecA-binding to the ssDNA for homologous DNA recombination and repair. Holoenzyme degrades any linearized DNA that is unable to undergo homologous recombination. In the holoenzyme this subunit has ssDNA-dependent ATPase and 5'-3' helicase activity. When added to pre-assembled RecBC greatly stimulates nuclease activity and augments holoenzyme processivity. Negatively regulates the RecA-loading ability of RecBCD.</text>
</comment>
<keyword evidence="15" id="KW-1185">Reference proteome</keyword>
<comment type="similarity">
    <text evidence="11">Belongs to the RecD family.</text>
</comment>
<evidence type="ECO:0000256" key="6">
    <source>
        <dbReference type="ARBA" id="ARBA00022839"/>
    </source>
</evidence>
<evidence type="ECO:0000256" key="4">
    <source>
        <dbReference type="ARBA" id="ARBA00022801"/>
    </source>
</evidence>
<evidence type="ECO:0000256" key="5">
    <source>
        <dbReference type="ARBA" id="ARBA00022806"/>
    </source>
</evidence>
<comment type="caution">
    <text evidence="14">The sequence shown here is derived from an EMBL/GenBank/DDBJ whole genome shotgun (WGS) entry which is preliminary data.</text>
</comment>
<dbReference type="InterPro" id="IPR027785">
    <property type="entry name" value="UvrD-like_helicase_C"/>
</dbReference>
<evidence type="ECO:0000256" key="1">
    <source>
        <dbReference type="ARBA" id="ARBA00022722"/>
    </source>
</evidence>
<sequence length="658" mass="68523">MTDPGTVDEVTTRRERHSGQLVESGAGTLRVLNELGVLAAADLHVTRRLMRMSGAGSGASGPGDAGAGSGASGPGDAGAGGEVAALATALTVRAVRLGSTCLTLDRYRDVIPLDDEVLRAEGVTLPSPAELVRAVVGSPLVAGGTAGPLRPLVVMDSDDGPLLYLQKYFRQEDTIRDLLDRRSGSRPTVDAVALAEAVDAVFGDAPPGGRTDRQRVAAALAATSWTTVLAGGPGTGKTHTVSRILAVLHRLSGGASRMGLCAPTGRAAAQLQSEVSADELAPAGLRAVTVHSLLGWRPGSVPRHGPSDKLPFDVIVVDETSMLSITAMSALLSAVRADARVILVGDPHQLASVEAGAVLADLVDRESSGSGNPVFDEVVAPAAQDFSGAEIDRLRSGVITLRHGFRFGGRIAEVAEAVNRGDAERVVELVSAGDDDAVTLLSADDVDDLRPVIATWGHALYRSGIAGDQKGALAALESHRVLCAHRDGVWGVSGWSQRIREWLTADGGIPSGMLDPAAWYPGRPVLVTATDRQAGVFNGDSGVAVAADPGDRHGPVDVLFRRGDEIRTLHPTRLADVVSVYAMTIHRSQGSQFDEVTVVLPPTGSELLTRELLYTAVTRARRAVRIIGDVEVLRAAVSLPVQRASGLRSAVRPHRSGA</sequence>
<dbReference type="GO" id="GO:0003677">
    <property type="term" value="F:DNA binding"/>
    <property type="evidence" value="ECO:0007669"/>
    <property type="project" value="UniProtKB-UniRule"/>
</dbReference>
<evidence type="ECO:0000256" key="11">
    <source>
        <dbReference type="HAMAP-Rule" id="MF_01487"/>
    </source>
</evidence>
<evidence type="ECO:0000313" key="15">
    <source>
        <dbReference type="Proteomes" id="UP000011666"/>
    </source>
</evidence>
<dbReference type="STRING" id="1223545.GS4_26_01140"/>
<evidence type="ECO:0000256" key="12">
    <source>
        <dbReference type="SAM" id="MobiDB-lite"/>
    </source>
</evidence>
<comment type="miscellaneous">
    <text evidence="11">In the RecBCD complex, RecB has a slow 3'-5' helicase, an exonuclease activity and loads RecA onto ssDNA, RecD has a fast 5'-3' helicase activity, while RecC stimulates the ATPase and processivity of the RecB helicase and contributes to recognition of the Chi site.</text>
</comment>
<feature type="region of interest" description="Disordered" evidence="12">
    <location>
        <begin position="54"/>
        <end position="78"/>
    </location>
</feature>
<dbReference type="Gene3D" id="1.10.10.1020">
    <property type="entry name" value="RecBCD complex, subunit RecD, N-terminal domain"/>
    <property type="match status" value="1"/>
</dbReference>
<dbReference type="EMBL" id="BANX01000026">
    <property type="protein sequence ID" value="GAC69666.1"/>
    <property type="molecule type" value="Genomic_DNA"/>
</dbReference>
<keyword evidence="5 11" id="KW-0347">Helicase</keyword>
<evidence type="ECO:0000256" key="10">
    <source>
        <dbReference type="ARBA" id="ARBA00023235"/>
    </source>
</evidence>
<organism evidence="14 15">
    <name type="scientific">Gordonia soli NBRC 108243</name>
    <dbReference type="NCBI Taxonomy" id="1223545"/>
    <lineage>
        <taxon>Bacteria</taxon>
        <taxon>Bacillati</taxon>
        <taxon>Actinomycetota</taxon>
        <taxon>Actinomycetes</taxon>
        <taxon>Mycobacteriales</taxon>
        <taxon>Gordoniaceae</taxon>
        <taxon>Gordonia</taxon>
    </lineage>
</organism>
<dbReference type="GO" id="GO:0000724">
    <property type="term" value="P:double-strand break repair via homologous recombination"/>
    <property type="evidence" value="ECO:0007669"/>
    <property type="project" value="UniProtKB-UniRule"/>
</dbReference>
<dbReference type="PANTHER" id="PTHR43788">
    <property type="entry name" value="DNA2/NAM7 HELICASE FAMILY MEMBER"/>
    <property type="match status" value="1"/>
</dbReference>
<evidence type="ECO:0000256" key="9">
    <source>
        <dbReference type="ARBA" id="ARBA00023204"/>
    </source>
</evidence>
<dbReference type="AlphaFoldDB" id="M0QN01"/>
<protein>
    <recommendedName>
        <fullName evidence="11">RecBCD enzyme subunit RecD</fullName>
        <ecNumber evidence="11">5.6.2.3</ecNumber>
    </recommendedName>
    <alternativeName>
        <fullName evidence="11">DNA 5'-3' helicase subunit RecD</fullName>
    </alternativeName>
    <alternativeName>
        <fullName evidence="11">Exonuclease V subunit RecD</fullName>
        <shortName evidence="11">ExoV subunit RecD</shortName>
    </alternativeName>
    <alternativeName>
        <fullName evidence="11">Helicase/nuclease RecBCD subunit RecD</fullName>
    </alternativeName>
</protein>
<keyword evidence="3 11" id="KW-0227">DNA damage</keyword>
<evidence type="ECO:0000259" key="13">
    <source>
        <dbReference type="Pfam" id="PF13538"/>
    </source>
</evidence>
<dbReference type="GO" id="GO:0016887">
    <property type="term" value="F:ATP hydrolysis activity"/>
    <property type="evidence" value="ECO:0007669"/>
    <property type="project" value="RHEA"/>
</dbReference>
<proteinExistence type="inferred from homology"/>
<evidence type="ECO:0000256" key="7">
    <source>
        <dbReference type="ARBA" id="ARBA00022840"/>
    </source>
</evidence>
<reference evidence="14 15" key="1">
    <citation type="submission" date="2013-01" db="EMBL/GenBank/DDBJ databases">
        <title>Whole genome shotgun sequence of Gordonia soli NBRC 108243.</title>
        <authorList>
            <person name="Isaki-Nakamura S."/>
            <person name="Hosoyama A."/>
            <person name="Tsuchikane K."/>
            <person name="Ando Y."/>
            <person name="Baba S."/>
            <person name="Ohji S."/>
            <person name="Hamada M."/>
            <person name="Tamura T."/>
            <person name="Yamazoe A."/>
            <person name="Yamazaki S."/>
            <person name="Fujita N."/>
        </authorList>
    </citation>
    <scope>NUCLEOTIDE SEQUENCE [LARGE SCALE GENOMIC DNA]</scope>
    <source>
        <strain evidence="14 15">NBRC 108243</strain>
    </source>
</reference>
<dbReference type="GO" id="GO:0009338">
    <property type="term" value="C:exodeoxyribonuclease V complex"/>
    <property type="evidence" value="ECO:0007669"/>
    <property type="project" value="InterPro"/>
</dbReference>
<dbReference type="CDD" id="cd17933">
    <property type="entry name" value="DEXSc_RecD-like"/>
    <property type="match status" value="1"/>
</dbReference>
<dbReference type="GO" id="GO:0043139">
    <property type="term" value="F:5'-3' DNA helicase activity"/>
    <property type="evidence" value="ECO:0007669"/>
    <property type="project" value="UniProtKB-UniRule"/>
</dbReference>
<dbReference type="InterPro" id="IPR027417">
    <property type="entry name" value="P-loop_NTPase"/>
</dbReference>
<keyword evidence="10 11" id="KW-0413">Isomerase</keyword>
<dbReference type="GO" id="GO:0017116">
    <property type="term" value="F:single-stranded DNA helicase activity"/>
    <property type="evidence" value="ECO:0007669"/>
    <property type="project" value="TreeGrafter"/>
</dbReference>
<feature type="binding site" evidence="11">
    <location>
        <begin position="231"/>
        <end position="238"/>
    </location>
    <ligand>
        <name>ATP</name>
        <dbReference type="ChEBI" id="CHEBI:30616"/>
    </ligand>
</feature>
<gene>
    <name evidence="11 14" type="primary">recD</name>
    <name evidence="14" type="ORF">GS4_26_01140</name>
</gene>
<dbReference type="CDD" id="cd18809">
    <property type="entry name" value="SF1_C_RecD"/>
    <property type="match status" value="1"/>
</dbReference>
<comment type="subunit">
    <text evidence="11">Heterotrimer of RecB, RecC and RecD. All subunits contribute to DNA-binding.</text>
</comment>
<dbReference type="Pfam" id="PF13245">
    <property type="entry name" value="AAA_19"/>
    <property type="match status" value="1"/>
</dbReference>
<dbReference type="GO" id="GO:0005524">
    <property type="term" value="F:ATP binding"/>
    <property type="evidence" value="ECO:0007669"/>
    <property type="project" value="UniProtKB-UniRule"/>
</dbReference>
<dbReference type="Gene3D" id="3.40.50.300">
    <property type="entry name" value="P-loop containing nucleotide triphosphate hydrolases"/>
    <property type="match status" value="3"/>
</dbReference>
<dbReference type="GO" id="GO:0008854">
    <property type="term" value="F:exodeoxyribonuclease V activity"/>
    <property type="evidence" value="ECO:0007669"/>
    <property type="project" value="InterPro"/>
</dbReference>
<keyword evidence="4 11" id="KW-0378">Hydrolase</keyword>
<evidence type="ECO:0000256" key="3">
    <source>
        <dbReference type="ARBA" id="ARBA00022763"/>
    </source>
</evidence>
<evidence type="ECO:0000256" key="2">
    <source>
        <dbReference type="ARBA" id="ARBA00022741"/>
    </source>
</evidence>
<keyword evidence="6 11" id="KW-0269">Exonuclease</keyword>
<evidence type="ECO:0000313" key="14">
    <source>
        <dbReference type="EMBL" id="GAC69666.1"/>
    </source>
</evidence>
<keyword evidence="2 11" id="KW-0547">Nucleotide-binding</keyword>
<keyword evidence="8 11" id="KW-0238">DNA-binding</keyword>
<feature type="compositionally biased region" description="Gly residues" evidence="12">
    <location>
        <begin position="55"/>
        <end position="78"/>
    </location>
</feature>
<dbReference type="eggNOG" id="COG0507">
    <property type="taxonomic scope" value="Bacteria"/>
</dbReference>
<keyword evidence="9 11" id="KW-0234">DNA repair</keyword>
<dbReference type="InterPro" id="IPR041851">
    <property type="entry name" value="RecD_N_sf"/>
</dbReference>
<evidence type="ECO:0000256" key="8">
    <source>
        <dbReference type="ARBA" id="ARBA00023125"/>
    </source>
</evidence>
<dbReference type="SUPFAM" id="SSF52540">
    <property type="entry name" value="P-loop containing nucleoside triphosphate hydrolases"/>
    <property type="match status" value="2"/>
</dbReference>
<dbReference type="EC" id="5.6.2.3" evidence="11"/>
<dbReference type="InterPro" id="IPR050534">
    <property type="entry name" value="Coronavir_polyprotein_1ab"/>
</dbReference>
<keyword evidence="1 11" id="KW-0540">Nuclease</keyword>
<dbReference type="RefSeq" id="WP_007622969.1">
    <property type="nucleotide sequence ID" value="NZ_BANX01000026.1"/>
</dbReference>
<dbReference type="HAMAP" id="MF_01487">
    <property type="entry name" value="RecD"/>
    <property type="match status" value="1"/>
</dbReference>
<dbReference type="InterPro" id="IPR006344">
    <property type="entry name" value="RecD"/>
</dbReference>
<keyword evidence="7 11" id="KW-0067">ATP-binding</keyword>
<dbReference type="Proteomes" id="UP000011666">
    <property type="component" value="Unassembled WGS sequence"/>
</dbReference>
<dbReference type="PANTHER" id="PTHR43788:SF6">
    <property type="entry name" value="DNA HELICASE B"/>
    <property type="match status" value="1"/>
</dbReference>